<proteinExistence type="predicted"/>
<dbReference type="InterPro" id="IPR052076">
    <property type="entry name" value="TRP_cation_channel"/>
</dbReference>
<evidence type="ECO:0000256" key="7">
    <source>
        <dbReference type="SAM" id="Phobius"/>
    </source>
</evidence>
<dbReference type="WBParaSite" id="MBELARI_LOCUS17370">
    <property type="protein sequence ID" value="MBELARI_LOCUS17370"/>
    <property type="gene ID" value="MBELARI_LOCUS17370"/>
</dbReference>
<keyword evidence="7" id="KW-1133">Transmembrane helix</keyword>
<evidence type="ECO:0000256" key="4">
    <source>
        <dbReference type="ARBA" id="ARBA00023065"/>
    </source>
</evidence>
<evidence type="ECO:0000256" key="3">
    <source>
        <dbReference type="ARBA" id="ARBA00023043"/>
    </source>
</evidence>
<keyword evidence="6" id="KW-0407">Ion channel</keyword>
<evidence type="ECO:0000313" key="8">
    <source>
        <dbReference type="Proteomes" id="UP000887575"/>
    </source>
</evidence>
<evidence type="ECO:0000256" key="5">
    <source>
        <dbReference type="ARBA" id="ARBA00023180"/>
    </source>
</evidence>
<keyword evidence="5" id="KW-0325">Glycoprotein</keyword>
<dbReference type="GO" id="GO:0034220">
    <property type="term" value="P:monoatomic ion transmembrane transport"/>
    <property type="evidence" value="ECO:0007669"/>
    <property type="project" value="UniProtKB-KW"/>
</dbReference>
<dbReference type="PANTHER" id="PTHR47143">
    <property type="entry name" value="TRANSIENT RECEPTOR POTENTIAL CATION CHANNEL PROTEIN PAINLESS"/>
    <property type="match status" value="1"/>
</dbReference>
<reference evidence="9" key="1">
    <citation type="submission" date="2024-02" db="UniProtKB">
        <authorList>
            <consortium name="WormBaseParasite"/>
        </authorList>
    </citation>
    <scope>IDENTIFICATION</scope>
</reference>
<dbReference type="AlphaFoldDB" id="A0AAF3J5F6"/>
<dbReference type="Proteomes" id="UP000887575">
    <property type="component" value="Unassembled WGS sequence"/>
</dbReference>
<keyword evidence="7" id="KW-0812">Transmembrane</keyword>
<evidence type="ECO:0000313" key="9">
    <source>
        <dbReference type="WBParaSite" id="MBELARI_LOCUS17370"/>
    </source>
</evidence>
<keyword evidence="7" id="KW-0472">Membrane</keyword>
<protein>
    <submittedName>
        <fullName evidence="9">Ion transport domain-containing protein</fullName>
    </submittedName>
</protein>
<evidence type="ECO:0000256" key="2">
    <source>
        <dbReference type="ARBA" id="ARBA00022737"/>
    </source>
</evidence>
<sequence length="497" mass="58188">MTVSDEEAQKQNLLPATDHPNTIEFYNSRSRVFHDDEEDKIVFYFDYKKEGNDQEEIINWQKLKELKDKKRWGVIRHPLVLNFVNERLLDCAGFYTFHMLTYFSFLLILSSHVFSRTRFKDWLITGYLALFLFFMLIKGAIKVQISTGVSCWFAIAYAFNFLTYAATFAYVWLPTVFKYDDYHPEVKSIILWFLPIVAIISAWVNFLYILRKSPYGIYIFMMVRILRSFGHIATIWIPTLIAFSFAFHLIMRDSGIEPWMSVEQDTNSTMIHKLFIILQAITKTSTMMIGEVDANDILGTKQWIPSILVLAFEIITVILLMNLMVSLAVGDVSDLRNSAQDKLLKIKVSFVIEALQLSQALPSTLPDRWLLYKKKTKNVLVVDRDENYFTVMRSKNDFRTKTGESRSPTRTPAAVRDQVYRMSFTNPRMRVRVQKQHLVGRHQMVHLEDCQIVFTESPDSGIPRWEEEPTNPSDQDNWTRKYAKWLIGLDWIGYLDL</sequence>
<feature type="transmembrane region" description="Helical" evidence="7">
    <location>
        <begin position="303"/>
        <end position="329"/>
    </location>
</feature>
<feature type="transmembrane region" description="Helical" evidence="7">
    <location>
        <begin position="189"/>
        <end position="210"/>
    </location>
</feature>
<feature type="transmembrane region" description="Helical" evidence="7">
    <location>
        <begin position="122"/>
        <end position="141"/>
    </location>
</feature>
<keyword evidence="4" id="KW-0406">Ion transport</keyword>
<keyword evidence="1" id="KW-0813">Transport</keyword>
<keyword evidence="3" id="KW-0040">ANK repeat</keyword>
<evidence type="ECO:0000256" key="1">
    <source>
        <dbReference type="ARBA" id="ARBA00022448"/>
    </source>
</evidence>
<organism evidence="8 9">
    <name type="scientific">Mesorhabditis belari</name>
    <dbReference type="NCBI Taxonomy" id="2138241"/>
    <lineage>
        <taxon>Eukaryota</taxon>
        <taxon>Metazoa</taxon>
        <taxon>Ecdysozoa</taxon>
        <taxon>Nematoda</taxon>
        <taxon>Chromadorea</taxon>
        <taxon>Rhabditida</taxon>
        <taxon>Rhabditina</taxon>
        <taxon>Rhabditomorpha</taxon>
        <taxon>Rhabditoidea</taxon>
        <taxon>Rhabditidae</taxon>
        <taxon>Mesorhabditinae</taxon>
        <taxon>Mesorhabditis</taxon>
    </lineage>
</organism>
<dbReference type="GO" id="GO:1902495">
    <property type="term" value="C:transmembrane transporter complex"/>
    <property type="evidence" value="ECO:0007669"/>
    <property type="project" value="TreeGrafter"/>
</dbReference>
<accession>A0AAF3J5F6</accession>
<dbReference type="GO" id="GO:0022857">
    <property type="term" value="F:transmembrane transporter activity"/>
    <property type="evidence" value="ECO:0007669"/>
    <property type="project" value="TreeGrafter"/>
</dbReference>
<name>A0AAF3J5F6_9BILA</name>
<feature type="transmembrane region" description="Helical" evidence="7">
    <location>
        <begin position="92"/>
        <end position="110"/>
    </location>
</feature>
<keyword evidence="2" id="KW-0677">Repeat</keyword>
<dbReference type="PANTHER" id="PTHR47143:SF1">
    <property type="entry name" value="ION_TRANS DOMAIN-CONTAINING PROTEIN"/>
    <property type="match status" value="1"/>
</dbReference>
<keyword evidence="8" id="KW-1185">Reference proteome</keyword>
<evidence type="ECO:0000256" key="6">
    <source>
        <dbReference type="ARBA" id="ARBA00023303"/>
    </source>
</evidence>
<feature type="transmembrane region" description="Helical" evidence="7">
    <location>
        <begin position="231"/>
        <end position="251"/>
    </location>
</feature>
<feature type="transmembrane region" description="Helical" evidence="7">
    <location>
        <begin position="153"/>
        <end position="173"/>
    </location>
</feature>